<keyword evidence="5" id="KW-0808">Transferase</keyword>
<dbReference type="EMBL" id="CP033433">
    <property type="protein sequence ID" value="AYQ72943.1"/>
    <property type="molecule type" value="Genomic_DNA"/>
</dbReference>
<dbReference type="InterPro" id="IPR003594">
    <property type="entry name" value="HATPase_dom"/>
</dbReference>
<feature type="domain" description="Histidine kinase" evidence="13">
    <location>
        <begin position="688"/>
        <end position="826"/>
    </location>
</feature>
<keyword evidence="3" id="KW-0145">Chemotaxis</keyword>
<dbReference type="InterPro" id="IPR036641">
    <property type="entry name" value="HPT_dom_sf"/>
</dbReference>
<keyword evidence="10" id="KW-0175">Coiled coil</keyword>
<reference evidence="14 15" key="1">
    <citation type="submission" date="2018-10" db="EMBL/GenBank/DDBJ databases">
        <title>Genome Sequence of Cohnella sp.</title>
        <authorList>
            <person name="Srinivasan S."/>
            <person name="Kim M.K."/>
        </authorList>
    </citation>
    <scope>NUCLEOTIDE SEQUENCE [LARGE SCALE GENOMIC DNA]</scope>
    <source>
        <strain evidence="14 15">18JY8-7</strain>
    </source>
</reference>
<dbReference type="FunFam" id="3.30.565.10:FF:000016">
    <property type="entry name" value="Chemotaxis protein CheA, putative"/>
    <property type="match status" value="1"/>
</dbReference>
<keyword evidence="6" id="KW-0547">Nucleotide-binding</keyword>
<evidence type="ECO:0000256" key="4">
    <source>
        <dbReference type="ARBA" id="ARBA00022553"/>
    </source>
</evidence>
<evidence type="ECO:0000256" key="2">
    <source>
        <dbReference type="ARBA" id="ARBA00012438"/>
    </source>
</evidence>
<dbReference type="SUPFAM" id="SSF103039">
    <property type="entry name" value="CheC-like"/>
    <property type="match status" value="1"/>
</dbReference>
<evidence type="ECO:0000313" key="15">
    <source>
        <dbReference type="Proteomes" id="UP000269097"/>
    </source>
</evidence>
<evidence type="ECO:0000256" key="5">
    <source>
        <dbReference type="ARBA" id="ARBA00022679"/>
    </source>
</evidence>
<keyword evidence="4" id="KW-0597">Phosphoprotein</keyword>
<dbReference type="PROSITE" id="PS50109">
    <property type="entry name" value="HIS_KIN"/>
    <property type="match status" value="1"/>
</dbReference>
<dbReference type="InterPro" id="IPR051315">
    <property type="entry name" value="Bact_Chemotaxis_CheA"/>
</dbReference>
<evidence type="ECO:0000256" key="1">
    <source>
        <dbReference type="ARBA" id="ARBA00000085"/>
    </source>
</evidence>
<name>A0A3G3JXG3_9BACL</name>
<comment type="catalytic activity">
    <reaction evidence="1">
        <text>ATP + protein L-histidine = ADP + protein N-phospho-L-histidine.</text>
        <dbReference type="EC" id="2.7.13.3"/>
    </reaction>
</comment>
<accession>A0A3G3JXG3</accession>
<dbReference type="KEGG" id="coh:EAV92_10435"/>
<evidence type="ECO:0000313" key="14">
    <source>
        <dbReference type="EMBL" id="AYQ72943.1"/>
    </source>
</evidence>
<protein>
    <recommendedName>
        <fullName evidence="2">histidine kinase</fullName>
        <ecNumber evidence="2">2.7.13.3</ecNumber>
    </recommendedName>
</protein>
<evidence type="ECO:0000256" key="7">
    <source>
        <dbReference type="ARBA" id="ARBA00022777"/>
    </source>
</evidence>
<keyword evidence="8" id="KW-0067">ATP-binding</keyword>
<dbReference type="PRINTS" id="PR00344">
    <property type="entry name" value="BCTRLSENSOR"/>
</dbReference>
<proteinExistence type="predicted"/>
<dbReference type="SUPFAM" id="SSF47226">
    <property type="entry name" value="Histidine-containing phosphotransfer domain, HPT domain"/>
    <property type="match status" value="1"/>
</dbReference>
<dbReference type="InterPro" id="IPR036890">
    <property type="entry name" value="HATPase_C_sf"/>
</dbReference>
<dbReference type="SMART" id="SM00387">
    <property type="entry name" value="HATPase_c"/>
    <property type="match status" value="1"/>
</dbReference>
<organism evidence="14 15">
    <name type="scientific">Cohnella candidum</name>
    <dbReference type="NCBI Taxonomy" id="2674991"/>
    <lineage>
        <taxon>Bacteria</taxon>
        <taxon>Bacillati</taxon>
        <taxon>Bacillota</taxon>
        <taxon>Bacilli</taxon>
        <taxon>Bacillales</taxon>
        <taxon>Paenibacillaceae</taxon>
        <taxon>Cohnella</taxon>
    </lineage>
</organism>
<keyword evidence="15" id="KW-1185">Reference proteome</keyword>
<sequence length="996" mass="112536">MTSMPQPSFHYSPHGHKKNRRTLKRRVRRLFYLSNMINTFLFACITLALVGVIFKPITEAVSTYISSSIAEEINSPSFLKEMKLQRLEDFDPSTPESQAWKERMDRKAKIEYFLPLWKADYTAKAQDYTEKAQEHAGEVHLNLNGGEDFSDEMIYVEVEIAGNTVYSNNPTMASPTGLLKWVDRLYHSESSKPLLNASGEPIGQVKVGFSPTITAVMLMMTIVLFAVMLGIMTLFTLLFSKLFSIPVLNPLKQLRDNIQGIARDRYEDVASNRVALKRPLREIEELADSTNLIMQKMSSYAEQLQNQKQTLEDQNEELEAQNVELMESKEIIQRAQQEILRKEAALRNILNHAGQGFLTFGEDLSVHPVFSMECVKLLSPEAPLAGQSFAQLISVGDEEQRIFMENILVKILQDSDRMRREIYMPLLIDEVEIRGRIVSVDYKIIPDPENPAGEIFMVVLTDITEKRALQSQMEAERNTLKMVVKVMVHYADFSASVKDFRKFLDFDLKQLAAKDEPFKETIAVAFRQLHTFKGTFAQWGLRHVTERLHEAESLISRLGKLDAGEAPDWLAELEGMRLSAALDEDMRLLRDTVGDEFLQDRDVLMVDKDRLIEIEKKMLATLSPVDCKLLLPDLRKLRYKPFRDLLKSYPEYVEGLASRMEKSVNRFEIRGGEFLADTDQYGDFGRSLIHIFRNAVDHGIETAEEREAAGKEVSANLICHVSREAGSIVLSIADDGRGIDAEAIKARTLVAGLHTQEELDAMEESEALDLIFRDELSTKEQVTELSGRGIGLSSVKAEVLRLGGSIEVKSEAGQGTLFRIKLPADDLSDLPQLGMPTVIEPLVRTTERFFREQVGVRLVPEEMILLQQSKLDKLVLNKVTTFINVKGALEGIFVITADDLLSRTLLQHMVIGGVPEEEEDAFVEDSLAEAANMILGNSLKQLQNLEEFILMDPPITIRTEGASIKYADSEIWTCRLDSDQGLLRVGFVILKKSTLS</sequence>
<evidence type="ECO:0000256" key="9">
    <source>
        <dbReference type="ARBA" id="ARBA00023012"/>
    </source>
</evidence>
<dbReference type="EC" id="2.7.13.3" evidence="2"/>
<keyword evidence="7" id="KW-0418">Kinase</keyword>
<feature type="transmembrane region" description="Helical" evidence="12">
    <location>
        <begin position="30"/>
        <end position="54"/>
    </location>
</feature>
<keyword evidence="12" id="KW-0812">Transmembrane</keyword>
<dbReference type="InterPro" id="IPR028051">
    <property type="entry name" value="CheX-like_dom"/>
</dbReference>
<dbReference type="Gene3D" id="1.20.120.160">
    <property type="entry name" value="HPT domain"/>
    <property type="match status" value="1"/>
</dbReference>
<dbReference type="Gene3D" id="3.30.565.10">
    <property type="entry name" value="Histidine kinase-like ATPase, C-terminal domain"/>
    <property type="match status" value="1"/>
</dbReference>
<evidence type="ECO:0000256" key="6">
    <source>
        <dbReference type="ARBA" id="ARBA00022741"/>
    </source>
</evidence>
<keyword evidence="12" id="KW-0472">Membrane</keyword>
<gene>
    <name evidence="14" type="ORF">EAV92_10435</name>
</gene>
<evidence type="ECO:0000256" key="3">
    <source>
        <dbReference type="ARBA" id="ARBA00022500"/>
    </source>
</evidence>
<dbReference type="SUPFAM" id="SSF55874">
    <property type="entry name" value="ATPase domain of HSP90 chaperone/DNA topoisomerase II/histidine kinase"/>
    <property type="match status" value="1"/>
</dbReference>
<feature type="transmembrane region" description="Helical" evidence="12">
    <location>
        <begin position="215"/>
        <end position="239"/>
    </location>
</feature>
<dbReference type="GO" id="GO:0000160">
    <property type="term" value="P:phosphorelay signal transduction system"/>
    <property type="evidence" value="ECO:0007669"/>
    <property type="project" value="UniProtKB-KW"/>
</dbReference>
<evidence type="ECO:0000259" key="13">
    <source>
        <dbReference type="PROSITE" id="PS50109"/>
    </source>
</evidence>
<evidence type="ECO:0000256" key="11">
    <source>
        <dbReference type="SAM" id="MobiDB-lite"/>
    </source>
</evidence>
<dbReference type="PANTHER" id="PTHR43395">
    <property type="entry name" value="SENSOR HISTIDINE KINASE CHEA"/>
    <property type="match status" value="1"/>
</dbReference>
<dbReference type="Gene3D" id="3.40.1550.10">
    <property type="entry name" value="CheC-like"/>
    <property type="match status" value="1"/>
</dbReference>
<dbReference type="Proteomes" id="UP000269097">
    <property type="component" value="Chromosome"/>
</dbReference>
<dbReference type="GO" id="GO:0005524">
    <property type="term" value="F:ATP binding"/>
    <property type="evidence" value="ECO:0007669"/>
    <property type="project" value="UniProtKB-KW"/>
</dbReference>
<dbReference type="PANTHER" id="PTHR43395:SF10">
    <property type="entry name" value="CHEMOTAXIS PROTEIN CHEA"/>
    <property type="match status" value="1"/>
</dbReference>
<dbReference type="InterPro" id="IPR028976">
    <property type="entry name" value="CheC-like_sf"/>
</dbReference>
<evidence type="ECO:0000256" key="8">
    <source>
        <dbReference type="ARBA" id="ARBA00022840"/>
    </source>
</evidence>
<dbReference type="GO" id="GO:0004673">
    <property type="term" value="F:protein histidine kinase activity"/>
    <property type="evidence" value="ECO:0007669"/>
    <property type="project" value="UniProtKB-EC"/>
</dbReference>
<keyword evidence="12" id="KW-1133">Transmembrane helix</keyword>
<dbReference type="GO" id="GO:0006935">
    <property type="term" value="P:chemotaxis"/>
    <property type="evidence" value="ECO:0007669"/>
    <property type="project" value="UniProtKB-KW"/>
</dbReference>
<dbReference type="InterPro" id="IPR004358">
    <property type="entry name" value="Sig_transdc_His_kin-like_C"/>
</dbReference>
<dbReference type="Pfam" id="PF02518">
    <property type="entry name" value="HATPase_c"/>
    <property type="match status" value="1"/>
</dbReference>
<evidence type="ECO:0000256" key="10">
    <source>
        <dbReference type="SAM" id="Coils"/>
    </source>
</evidence>
<dbReference type="Pfam" id="PF13690">
    <property type="entry name" value="CheX"/>
    <property type="match status" value="1"/>
</dbReference>
<keyword evidence="9" id="KW-0902">Two-component regulatory system</keyword>
<evidence type="ECO:0000256" key="12">
    <source>
        <dbReference type="SAM" id="Phobius"/>
    </source>
</evidence>
<dbReference type="InterPro" id="IPR005467">
    <property type="entry name" value="His_kinase_dom"/>
</dbReference>
<feature type="region of interest" description="Disordered" evidence="11">
    <location>
        <begin position="1"/>
        <end position="21"/>
    </location>
</feature>
<dbReference type="AlphaFoldDB" id="A0A3G3JXG3"/>
<feature type="coiled-coil region" evidence="10">
    <location>
        <begin position="294"/>
        <end position="352"/>
    </location>
</feature>